<reference evidence="4" key="1">
    <citation type="journal article" date="2019" name="Int. J. Syst. Evol. Microbiol.">
        <title>The Global Catalogue of Microorganisms (GCM) 10K type strain sequencing project: providing services to taxonomists for standard genome sequencing and annotation.</title>
        <authorList>
            <consortium name="The Broad Institute Genomics Platform"/>
            <consortium name="The Broad Institute Genome Sequencing Center for Infectious Disease"/>
            <person name="Wu L."/>
            <person name="Ma J."/>
        </authorList>
    </citation>
    <scope>NUCLEOTIDE SEQUENCE [LARGE SCALE GENOMIC DNA]</scope>
    <source>
        <strain evidence="4">JCM 16545</strain>
    </source>
</reference>
<keyword evidence="1" id="KW-0732">Signal</keyword>
<gene>
    <name evidence="3" type="ORF">ACFSKU_03740</name>
</gene>
<feature type="chain" id="PRO_5045419199" evidence="1">
    <location>
        <begin position="26"/>
        <end position="429"/>
    </location>
</feature>
<feature type="domain" description="DUF7133" evidence="2">
    <location>
        <begin position="113"/>
        <end position="416"/>
    </location>
</feature>
<comment type="caution">
    <text evidence="3">The sequence shown here is derived from an EMBL/GenBank/DDBJ whole genome shotgun (WGS) entry which is preliminary data.</text>
</comment>
<dbReference type="PANTHER" id="PTHR19328">
    <property type="entry name" value="HEDGEHOG-INTERACTING PROTEIN"/>
    <property type="match status" value="1"/>
</dbReference>
<keyword evidence="4" id="KW-1185">Reference proteome</keyword>
<dbReference type="EMBL" id="JBHUHV010000014">
    <property type="protein sequence ID" value="MFD2065981.1"/>
    <property type="molecule type" value="Genomic_DNA"/>
</dbReference>
<organism evidence="3 4">
    <name type="scientific">Pontibacter silvestris</name>
    <dbReference type="NCBI Taxonomy" id="2305183"/>
    <lineage>
        <taxon>Bacteria</taxon>
        <taxon>Pseudomonadati</taxon>
        <taxon>Bacteroidota</taxon>
        <taxon>Cytophagia</taxon>
        <taxon>Cytophagales</taxon>
        <taxon>Hymenobacteraceae</taxon>
        <taxon>Pontibacter</taxon>
    </lineage>
</organism>
<sequence>MKRIPLCIIGGLAATFFSCSSSSNSENSTAGANSAPKDSADVVNTEVGQLSLPAPDTTHDAEKRSNIVGWSEGETPKAPAGFAVTKFADGLKHPRNIYLAPNNDIFIAESDDEEKSANQITLLRDTNNDGKPDLQEVFMTGLNQPYGMLVLNGYFYVGNTDGIVRYPYKEGQTKITSKGEKILDLPAGGYNHHWTRNFILGPEDGKIYISVGSASNVGEYGMEEEERRANILVINPDGSGERVYASGLRNPVGIDFEPTTNTLWTSVNERDNLGDDLVPDYLTSVQEGGFYGWPYAYFGQNIDPRRKGERPDLVKKTIVPDVPLGSHTSSLGLAFYDNDAFPDRYHNGAFVGQHGSWNRSAFSGYKVLFVPFANGKPSGEPEDFLTGFISDREDSDVYGRPVSIAVLPDGAMLVSDDAGNIIWRVTAAQ</sequence>
<dbReference type="Gene3D" id="2.120.10.30">
    <property type="entry name" value="TolB, C-terminal domain"/>
    <property type="match status" value="1"/>
</dbReference>
<evidence type="ECO:0000259" key="2">
    <source>
        <dbReference type="Pfam" id="PF23500"/>
    </source>
</evidence>
<evidence type="ECO:0000313" key="3">
    <source>
        <dbReference type="EMBL" id="MFD2065981.1"/>
    </source>
</evidence>
<dbReference type="Proteomes" id="UP001597369">
    <property type="component" value="Unassembled WGS sequence"/>
</dbReference>
<dbReference type="InterPro" id="IPR011042">
    <property type="entry name" value="6-blade_b-propeller_TolB-like"/>
</dbReference>
<dbReference type="PANTHER" id="PTHR19328:SF55">
    <property type="entry name" value="BLR6566 PROTEIN"/>
    <property type="match status" value="1"/>
</dbReference>
<dbReference type="SUPFAM" id="SSF50952">
    <property type="entry name" value="Soluble quinoprotein glucose dehydrogenase"/>
    <property type="match status" value="1"/>
</dbReference>
<feature type="signal peptide" evidence="1">
    <location>
        <begin position="1"/>
        <end position="25"/>
    </location>
</feature>
<protein>
    <submittedName>
        <fullName evidence="3">PQQ-dependent sugar dehydrogenase</fullName>
    </submittedName>
</protein>
<proteinExistence type="predicted"/>
<dbReference type="Pfam" id="PF23500">
    <property type="entry name" value="DUF7133"/>
    <property type="match status" value="1"/>
</dbReference>
<dbReference type="InterPro" id="IPR011041">
    <property type="entry name" value="Quinoprot_gluc/sorb_DH_b-prop"/>
</dbReference>
<name>A0ABW4WUG3_9BACT</name>
<evidence type="ECO:0000256" key="1">
    <source>
        <dbReference type="SAM" id="SignalP"/>
    </source>
</evidence>
<dbReference type="PROSITE" id="PS51257">
    <property type="entry name" value="PROKAR_LIPOPROTEIN"/>
    <property type="match status" value="1"/>
</dbReference>
<accession>A0ABW4WUG3</accession>
<evidence type="ECO:0000313" key="4">
    <source>
        <dbReference type="Proteomes" id="UP001597369"/>
    </source>
</evidence>
<dbReference type="RefSeq" id="WP_229962181.1">
    <property type="nucleotide sequence ID" value="NZ_JAJJWI010000019.1"/>
</dbReference>
<dbReference type="InterPro" id="IPR055557">
    <property type="entry name" value="DUF7133"/>
</dbReference>